<gene>
    <name evidence="7" type="ORF">GPECTOR_81g183</name>
</gene>
<protein>
    <recommendedName>
        <fullName evidence="6">TF-B3 domain-containing protein</fullName>
    </recommendedName>
</protein>
<name>A0A150G2J8_GONPE</name>
<dbReference type="SUPFAM" id="SSF101936">
    <property type="entry name" value="DNA-binding pseudobarrel domain"/>
    <property type="match status" value="1"/>
</dbReference>
<comment type="caution">
    <text evidence="7">The sequence shown here is derived from an EMBL/GenBank/DDBJ whole genome shotgun (WGS) entry which is preliminary data.</text>
</comment>
<proteinExistence type="predicted"/>
<dbReference type="STRING" id="33097.A0A150G2J8"/>
<dbReference type="EMBL" id="LSYV01000082">
    <property type="protein sequence ID" value="KXZ43735.1"/>
    <property type="molecule type" value="Genomic_DNA"/>
</dbReference>
<dbReference type="SMART" id="SM01019">
    <property type="entry name" value="B3"/>
    <property type="match status" value="1"/>
</dbReference>
<feature type="compositionally biased region" description="Gly residues" evidence="5">
    <location>
        <begin position="58"/>
        <end position="67"/>
    </location>
</feature>
<dbReference type="AlphaFoldDB" id="A0A150G2J8"/>
<evidence type="ECO:0000313" key="8">
    <source>
        <dbReference type="Proteomes" id="UP000075714"/>
    </source>
</evidence>
<evidence type="ECO:0000256" key="1">
    <source>
        <dbReference type="ARBA" id="ARBA00023015"/>
    </source>
</evidence>
<evidence type="ECO:0000256" key="4">
    <source>
        <dbReference type="ARBA" id="ARBA00023242"/>
    </source>
</evidence>
<dbReference type="InterPro" id="IPR003340">
    <property type="entry name" value="B3_DNA-bd"/>
</dbReference>
<dbReference type="PROSITE" id="PS50863">
    <property type="entry name" value="B3"/>
    <property type="match status" value="1"/>
</dbReference>
<dbReference type="Pfam" id="PF02362">
    <property type="entry name" value="B3"/>
    <property type="match status" value="1"/>
</dbReference>
<feature type="region of interest" description="Disordered" evidence="5">
    <location>
        <begin position="44"/>
        <end position="74"/>
    </location>
</feature>
<dbReference type="GO" id="GO:0003677">
    <property type="term" value="F:DNA binding"/>
    <property type="evidence" value="ECO:0007669"/>
    <property type="project" value="UniProtKB-KW"/>
</dbReference>
<keyword evidence="3" id="KW-0804">Transcription</keyword>
<feature type="domain" description="TF-B3" evidence="6">
    <location>
        <begin position="113"/>
        <end position="213"/>
    </location>
</feature>
<dbReference type="OrthoDB" id="757982at2759"/>
<dbReference type="Gene3D" id="2.40.330.10">
    <property type="entry name" value="DNA-binding pseudobarrel domain"/>
    <property type="match status" value="1"/>
</dbReference>
<sequence>MDVGAPSLPANTAPSAAAGFLHPAALAFGPPSGLQLPAALKLEPGLQGSFPPDSQHLGGAGGGGGGASPTARLGGDGLPGMAAGGVPDFMMGPEAMAAALAARMAASGASIIFEKALTASDVSGGGRVVVPKSIAEQYFPKLEQPSGVTISATDLDGRTYTFKWRFWVNNSSRMYLLEGAGELHRNYGLEVGDVMVFAQKPDGSLVVAGREASKPSAGPSCGRKRKSVTPGLGVGVGVGLHDVRARIRAEEPPSLAVLDMEAPSDGVFRALVTHRSGGPVQLGVALARNNRWTATLDLAGEPYQAFFDTKEDAVEALAAAGACP</sequence>
<evidence type="ECO:0000313" key="7">
    <source>
        <dbReference type="EMBL" id="KXZ43735.1"/>
    </source>
</evidence>
<accession>A0A150G2J8</accession>
<evidence type="ECO:0000256" key="2">
    <source>
        <dbReference type="ARBA" id="ARBA00023125"/>
    </source>
</evidence>
<organism evidence="7 8">
    <name type="scientific">Gonium pectorale</name>
    <name type="common">Green alga</name>
    <dbReference type="NCBI Taxonomy" id="33097"/>
    <lineage>
        <taxon>Eukaryota</taxon>
        <taxon>Viridiplantae</taxon>
        <taxon>Chlorophyta</taxon>
        <taxon>core chlorophytes</taxon>
        <taxon>Chlorophyceae</taxon>
        <taxon>CS clade</taxon>
        <taxon>Chlamydomonadales</taxon>
        <taxon>Volvocaceae</taxon>
        <taxon>Gonium</taxon>
    </lineage>
</organism>
<dbReference type="PANTHER" id="PTHR46245">
    <property type="entry name" value="B3 DOMAIN-CONTAINING PROTEIN OS07G0563300"/>
    <property type="match status" value="1"/>
</dbReference>
<dbReference type="Proteomes" id="UP000075714">
    <property type="component" value="Unassembled WGS sequence"/>
</dbReference>
<keyword evidence="8" id="KW-1185">Reference proteome</keyword>
<keyword evidence="4" id="KW-0539">Nucleus</keyword>
<reference evidence="8" key="1">
    <citation type="journal article" date="2016" name="Nat. Commun.">
        <title>The Gonium pectorale genome demonstrates co-option of cell cycle regulation during the evolution of multicellularity.</title>
        <authorList>
            <person name="Hanschen E.R."/>
            <person name="Marriage T.N."/>
            <person name="Ferris P.J."/>
            <person name="Hamaji T."/>
            <person name="Toyoda A."/>
            <person name="Fujiyama A."/>
            <person name="Neme R."/>
            <person name="Noguchi H."/>
            <person name="Minakuchi Y."/>
            <person name="Suzuki M."/>
            <person name="Kawai-Toyooka H."/>
            <person name="Smith D.R."/>
            <person name="Sparks H."/>
            <person name="Anderson J."/>
            <person name="Bakaric R."/>
            <person name="Luria V."/>
            <person name="Karger A."/>
            <person name="Kirschner M.W."/>
            <person name="Durand P.M."/>
            <person name="Michod R.E."/>
            <person name="Nozaki H."/>
            <person name="Olson B.J."/>
        </authorList>
    </citation>
    <scope>NUCLEOTIDE SEQUENCE [LARGE SCALE GENOMIC DNA]</scope>
    <source>
        <strain evidence="8">NIES-2863</strain>
    </source>
</reference>
<dbReference type="InterPro" id="IPR015300">
    <property type="entry name" value="DNA-bd_pseudobarrel_sf"/>
</dbReference>
<keyword evidence="1" id="KW-0805">Transcription regulation</keyword>
<dbReference type="CDD" id="cd10017">
    <property type="entry name" value="B3_DNA"/>
    <property type="match status" value="1"/>
</dbReference>
<evidence type="ECO:0000259" key="6">
    <source>
        <dbReference type="PROSITE" id="PS50863"/>
    </source>
</evidence>
<keyword evidence="2" id="KW-0238">DNA-binding</keyword>
<evidence type="ECO:0000256" key="3">
    <source>
        <dbReference type="ARBA" id="ARBA00023163"/>
    </source>
</evidence>
<evidence type="ECO:0000256" key="5">
    <source>
        <dbReference type="SAM" id="MobiDB-lite"/>
    </source>
</evidence>